<gene>
    <name evidence="2" type="ORF">CCYN2B_150035</name>
</gene>
<feature type="compositionally biased region" description="Basic and acidic residues" evidence="1">
    <location>
        <begin position="36"/>
        <end position="45"/>
    </location>
</feature>
<dbReference type="EMBL" id="CDOD01000007">
    <property type="protein sequence ID" value="CEN33285.1"/>
    <property type="molecule type" value="Genomic_DNA"/>
</dbReference>
<evidence type="ECO:0000256" key="1">
    <source>
        <dbReference type="SAM" id="MobiDB-lite"/>
    </source>
</evidence>
<proteinExistence type="predicted"/>
<evidence type="ECO:0008006" key="4">
    <source>
        <dbReference type="Google" id="ProtNLM"/>
    </source>
</evidence>
<dbReference type="eggNOG" id="ENOG502Z9HA">
    <property type="taxonomic scope" value="Bacteria"/>
</dbReference>
<dbReference type="RefSeq" id="WP_041990761.1">
    <property type="nucleotide sequence ID" value="NZ_CDOD01000007.1"/>
</dbReference>
<dbReference type="Proteomes" id="UP000038055">
    <property type="component" value="Unassembled WGS sequence"/>
</dbReference>
<protein>
    <recommendedName>
        <fullName evidence="4">Conjugal transfer protein TraD</fullName>
    </recommendedName>
</protein>
<keyword evidence="3" id="KW-1185">Reference proteome</keyword>
<dbReference type="AlphaFoldDB" id="A0A0B7H1Q1"/>
<reference evidence="3" key="1">
    <citation type="submission" date="2015-01" db="EMBL/GenBank/DDBJ databases">
        <authorList>
            <person name="MANFREDI Pablo"/>
        </authorList>
    </citation>
    <scope>NUCLEOTIDE SEQUENCE [LARGE SCALE GENOMIC DNA]</scope>
    <source>
        <strain evidence="3">Ccyn2B</strain>
    </source>
</reference>
<accession>A0A0B7H1Q1</accession>
<evidence type="ECO:0000313" key="3">
    <source>
        <dbReference type="Proteomes" id="UP000038055"/>
    </source>
</evidence>
<feature type="region of interest" description="Disordered" evidence="1">
    <location>
        <begin position="35"/>
        <end position="63"/>
    </location>
</feature>
<evidence type="ECO:0000313" key="2">
    <source>
        <dbReference type="EMBL" id="CEN33285.1"/>
    </source>
</evidence>
<sequence>MEKLIIILLILIIFLLLSEKFSLKIERKKYSNLLPESKKTPEKPKQNTSIMGKSKFVPPKQENPLTEAEKQAILAEFEQENESNLPDFEDEEEDLRAMRTSEQDNDFATGLSFEDLEKVADFLSQNASSTTENRELAQKVVGTNLLEEIEKALPEASLKVAQLLDEFLPQTRQKESDFDIEEFM</sequence>
<organism evidence="2 3">
    <name type="scientific">Capnocytophaga cynodegmi</name>
    <dbReference type="NCBI Taxonomy" id="28189"/>
    <lineage>
        <taxon>Bacteria</taxon>
        <taxon>Pseudomonadati</taxon>
        <taxon>Bacteroidota</taxon>
        <taxon>Flavobacteriia</taxon>
        <taxon>Flavobacteriales</taxon>
        <taxon>Flavobacteriaceae</taxon>
        <taxon>Capnocytophaga</taxon>
    </lineage>
</organism>
<name>A0A0B7H1Q1_9FLAO</name>